<dbReference type="PROSITE" id="PS50213">
    <property type="entry name" value="FAS1"/>
    <property type="match status" value="1"/>
</dbReference>
<dbReference type="SMART" id="SM00554">
    <property type="entry name" value="FAS1"/>
    <property type="match status" value="1"/>
</dbReference>
<organism evidence="3 4">
    <name type="scientific">Pseudohalioglobus sediminis</name>
    <dbReference type="NCBI Taxonomy" id="2606449"/>
    <lineage>
        <taxon>Bacteria</taxon>
        <taxon>Pseudomonadati</taxon>
        <taxon>Pseudomonadota</taxon>
        <taxon>Gammaproteobacteria</taxon>
        <taxon>Cellvibrionales</taxon>
        <taxon>Halieaceae</taxon>
        <taxon>Pseudohalioglobus</taxon>
    </lineage>
</organism>
<feature type="chain" id="PRO_5022873738" evidence="1">
    <location>
        <begin position="26"/>
        <end position="169"/>
    </location>
</feature>
<feature type="domain" description="FAS1" evidence="2">
    <location>
        <begin position="33"/>
        <end position="165"/>
    </location>
</feature>
<evidence type="ECO:0000256" key="1">
    <source>
        <dbReference type="SAM" id="SignalP"/>
    </source>
</evidence>
<dbReference type="EMBL" id="VTUX01000003">
    <property type="protein sequence ID" value="KAA1192521.1"/>
    <property type="molecule type" value="Genomic_DNA"/>
</dbReference>
<accession>A0A5B0X2H7</accession>
<proteinExistence type="predicted"/>
<dbReference type="Gene3D" id="2.30.180.10">
    <property type="entry name" value="FAS1 domain"/>
    <property type="match status" value="1"/>
</dbReference>
<dbReference type="PANTHER" id="PTHR10900:SF77">
    <property type="entry name" value="FI19380P1"/>
    <property type="match status" value="1"/>
</dbReference>
<feature type="signal peptide" evidence="1">
    <location>
        <begin position="1"/>
        <end position="25"/>
    </location>
</feature>
<dbReference type="GO" id="GO:0005615">
    <property type="term" value="C:extracellular space"/>
    <property type="evidence" value="ECO:0007669"/>
    <property type="project" value="TreeGrafter"/>
</dbReference>
<dbReference type="Proteomes" id="UP000323708">
    <property type="component" value="Unassembled WGS sequence"/>
</dbReference>
<dbReference type="FunFam" id="2.30.180.10:FF:000019">
    <property type="entry name" value="Cell surface lipoprotein"/>
    <property type="match status" value="1"/>
</dbReference>
<dbReference type="RefSeq" id="WP_149610814.1">
    <property type="nucleotide sequence ID" value="NZ_VTUX01000003.1"/>
</dbReference>
<dbReference type="PANTHER" id="PTHR10900">
    <property type="entry name" value="PERIOSTIN-RELATED"/>
    <property type="match status" value="1"/>
</dbReference>
<comment type="caution">
    <text evidence="3">The sequence shown here is derived from an EMBL/GenBank/DDBJ whole genome shotgun (WGS) entry which is preliminary data.</text>
</comment>
<reference evidence="3 4" key="1">
    <citation type="submission" date="2019-09" db="EMBL/GenBank/DDBJ databases">
        <authorList>
            <person name="Chen X.-Y."/>
        </authorList>
    </citation>
    <scope>NUCLEOTIDE SEQUENCE [LARGE SCALE GENOMIC DNA]</scope>
    <source>
        <strain evidence="3 4">NY5</strain>
    </source>
</reference>
<dbReference type="InterPro" id="IPR036378">
    <property type="entry name" value="FAS1_dom_sf"/>
</dbReference>
<dbReference type="SUPFAM" id="SSF82153">
    <property type="entry name" value="FAS1 domain"/>
    <property type="match status" value="1"/>
</dbReference>
<dbReference type="InterPro" id="IPR050904">
    <property type="entry name" value="Adhesion/Biosynth-related"/>
</dbReference>
<name>A0A5B0X2H7_9GAMM</name>
<sequence>MTLSKKLFSIILLCSAVFGTTLAMAAHHGDKAKPTIVEIAAGNADFSTLVAALKAADLVDALSGEGPFTVFAPTNEAFAKLPEGTVESLLLPENKDKLTAILTYHVVAGKVMAADVVKLSEATTLEGSTVAISASDKGVKVNNANVTATDIKASNGVIHVIDTVILPGS</sequence>
<dbReference type="Pfam" id="PF02469">
    <property type="entry name" value="Fasciclin"/>
    <property type="match status" value="1"/>
</dbReference>
<keyword evidence="1" id="KW-0732">Signal</keyword>
<protein>
    <submittedName>
        <fullName evidence="3">Fasciclin domain-containing protein</fullName>
    </submittedName>
</protein>
<keyword evidence="4" id="KW-1185">Reference proteome</keyword>
<dbReference type="InterPro" id="IPR000782">
    <property type="entry name" value="FAS1_domain"/>
</dbReference>
<gene>
    <name evidence="3" type="ORF">F0M18_07565</name>
</gene>
<evidence type="ECO:0000313" key="3">
    <source>
        <dbReference type="EMBL" id="KAA1192521.1"/>
    </source>
</evidence>
<evidence type="ECO:0000259" key="2">
    <source>
        <dbReference type="PROSITE" id="PS50213"/>
    </source>
</evidence>
<dbReference type="AlphaFoldDB" id="A0A5B0X2H7"/>
<evidence type="ECO:0000313" key="4">
    <source>
        <dbReference type="Proteomes" id="UP000323708"/>
    </source>
</evidence>